<keyword evidence="10 11" id="KW-0813">Transport</keyword>
<keyword evidence="4 10" id="KW-0133">Cell shape</keyword>
<evidence type="ECO:0000256" key="4">
    <source>
        <dbReference type="ARBA" id="ARBA00022960"/>
    </source>
</evidence>
<feature type="transmembrane region" description="Helical" evidence="10">
    <location>
        <begin position="455"/>
        <end position="475"/>
    </location>
</feature>
<keyword evidence="10" id="KW-0997">Cell inner membrane</keyword>
<comment type="subcellular location">
    <subcellularLocation>
        <location evidence="10">Cell inner membrane</location>
        <topology evidence="10">Multi-pass membrane protein</topology>
    </subcellularLocation>
    <subcellularLocation>
        <location evidence="1">Cell membrane</location>
        <topology evidence="1">Multi-pass membrane protein</topology>
    </subcellularLocation>
</comment>
<feature type="transmembrane region" description="Helical" evidence="10">
    <location>
        <begin position="322"/>
        <end position="346"/>
    </location>
</feature>
<feature type="transmembrane region" description="Helical" evidence="10">
    <location>
        <begin position="239"/>
        <end position="260"/>
    </location>
</feature>
<dbReference type="HAMAP" id="MF_02078">
    <property type="entry name" value="MurJ_MviN"/>
    <property type="match status" value="1"/>
</dbReference>
<feature type="transmembrane region" description="Helical" evidence="10">
    <location>
        <begin position="358"/>
        <end position="379"/>
    </location>
</feature>
<evidence type="ECO:0000256" key="3">
    <source>
        <dbReference type="ARBA" id="ARBA00022692"/>
    </source>
</evidence>
<keyword evidence="2 10" id="KW-1003">Cell membrane</keyword>
<dbReference type="InterPro" id="IPR004268">
    <property type="entry name" value="MurJ"/>
</dbReference>
<dbReference type="PIRSF" id="PIRSF002869">
    <property type="entry name" value="MviN"/>
    <property type="match status" value="1"/>
</dbReference>
<organism evidence="12 13">
    <name type="scientific">Paralimibaculum aggregatum</name>
    <dbReference type="NCBI Taxonomy" id="3036245"/>
    <lineage>
        <taxon>Bacteria</taxon>
        <taxon>Pseudomonadati</taxon>
        <taxon>Pseudomonadota</taxon>
        <taxon>Alphaproteobacteria</taxon>
        <taxon>Rhodobacterales</taxon>
        <taxon>Paracoccaceae</taxon>
        <taxon>Paralimibaculum</taxon>
    </lineage>
</organism>
<feature type="transmembrane region" description="Helical" evidence="10">
    <location>
        <begin position="93"/>
        <end position="118"/>
    </location>
</feature>
<keyword evidence="3 10" id="KW-0812">Transmembrane</keyword>
<dbReference type="RefSeq" id="WP_285673173.1">
    <property type="nucleotide sequence ID" value="NZ_BSYI01000031.1"/>
</dbReference>
<dbReference type="Proteomes" id="UP001239909">
    <property type="component" value="Unassembled WGS sequence"/>
</dbReference>
<keyword evidence="7 10" id="KW-0472">Membrane</keyword>
<keyword evidence="6 10" id="KW-1133">Transmembrane helix</keyword>
<accession>A0ABQ6LLX2</accession>
<comment type="similarity">
    <text evidence="9 10 11">Belongs to the MurJ/MviN family.</text>
</comment>
<evidence type="ECO:0000256" key="2">
    <source>
        <dbReference type="ARBA" id="ARBA00022475"/>
    </source>
</evidence>
<comment type="caution">
    <text evidence="12">The sequence shown here is derived from an EMBL/GenBank/DDBJ whole genome shotgun (WGS) entry which is preliminary data.</text>
</comment>
<dbReference type="PANTHER" id="PTHR47019">
    <property type="entry name" value="LIPID II FLIPPASE MURJ"/>
    <property type="match status" value="1"/>
</dbReference>
<feature type="transmembrane region" description="Helical" evidence="10">
    <location>
        <begin position="165"/>
        <end position="186"/>
    </location>
</feature>
<feature type="transmembrane region" description="Helical" evidence="10">
    <location>
        <begin position="31"/>
        <end position="52"/>
    </location>
</feature>
<evidence type="ECO:0000256" key="7">
    <source>
        <dbReference type="ARBA" id="ARBA00023136"/>
    </source>
</evidence>
<dbReference type="PANTHER" id="PTHR47019:SF1">
    <property type="entry name" value="LIPID II FLIPPASE MURJ"/>
    <property type="match status" value="1"/>
</dbReference>
<evidence type="ECO:0000256" key="10">
    <source>
        <dbReference type="HAMAP-Rule" id="MF_02078"/>
    </source>
</evidence>
<evidence type="ECO:0000256" key="11">
    <source>
        <dbReference type="PIRNR" id="PIRNR002869"/>
    </source>
</evidence>
<protein>
    <recommendedName>
        <fullName evidence="10">Probable lipid II flippase MurJ</fullName>
    </recommendedName>
</protein>
<dbReference type="Pfam" id="PF03023">
    <property type="entry name" value="MurJ"/>
    <property type="match status" value="1"/>
</dbReference>
<evidence type="ECO:0000313" key="13">
    <source>
        <dbReference type="Proteomes" id="UP001239909"/>
    </source>
</evidence>
<feature type="transmembrane region" description="Helical" evidence="10">
    <location>
        <begin position="138"/>
        <end position="158"/>
    </location>
</feature>
<evidence type="ECO:0000256" key="6">
    <source>
        <dbReference type="ARBA" id="ARBA00022989"/>
    </source>
</evidence>
<feature type="transmembrane region" description="Helical" evidence="10">
    <location>
        <begin position="487"/>
        <end position="514"/>
    </location>
</feature>
<name>A0ABQ6LLX2_9RHOB</name>
<comment type="pathway">
    <text evidence="10">Cell wall biogenesis; peptidoglycan biosynthesis.</text>
</comment>
<keyword evidence="5 10" id="KW-0573">Peptidoglycan synthesis</keyword>
<feature type="transmembrane region" description="Helical" evidence="10">
    <location>
        <begin position="417"/>
        <end position="435"/>
    </location>
</feature>
<feature type="transmembrane region" description="Helical" evidence="10">
    <location>
        <begin position="198"/>
        <end position="218"/>
    </location>
</feature>
<keyword evidence="10 11" id="KW-0961">Cell wall biogenesis/degradation</keyword>
<sequence>MIARPVRLVAGFATVGAWTMASRVLGFLRDILIAASLGAGPVAEAFFVAFTLPNMFRRLFAEGAFNTAFVPLFAKRLEGEGPEEARAFAEAAFAGLASLLVVFTLAAQIAMPAMVLLLASGFAGDARFALTVEFGRIVFPYIVFISLAALVSGVLNALGRFAAAAAAPVVLNLVLIAALLLAGLPGVDAGGTPLAGTILSWGVILAGIGQLALVWFAASRAGMRIALRRPRLTPGLRRLAVIALPAALAAGVMQINLVVGRQVASYFEGSVAWLWLADRIYQLPLGVVGVAVGVVLLPELARRLRADDAPGAQHAVSRAAEFALFLTLPATVALVAIPAPITALLFERGAFGPADTAATAAALVIYTLGLPAFVLQKVVQPVYFAREDTATPLRFAIVAMAVNAVVAVGLAGVIGYLAAPLGTTLAAWANLWLLWRGARRVGAELAPDARFARRLPRIGLAALGMGAVLLAGAAAGEAVLPGLPAALTVALVCLGLGAYGGLALALGAVTRADLRDAVRRKRRS</sequence>
<feature type="transmembrane region" description="Helical" evidence="10">
    <location>
        <begin position="280"/>
        <end position="301"/>
    </location>
</feature>
<gene>
    <name evidence="10 12" type="primary">murJ</name>
    <name evidence="12" type="ORF">LNKW23_34100</name>
</gene>
<comment type="function">
    <text evidence="8 10 11">Involved in peptidoglycan biosynthesis. Transports lipid-linked peptidoglycan precursors from the inner to the outer leaflet of the cytoplasmic membrane.</text>
</comment>
<keyword evidence="13" id="KW-1185">Reference proteome</keyword>
<feature type="transmembrane region" description="Helical" evidence="10">
    <location>
        <begin position="391"/>
        <end position="411"/>
    </location>
</feature>
<reference evidence="12 13" key="1">
    <citation type="submission" date="2023-04" db="EMBL/GenBank/DDBJ databases">
        <title>Marinoamorphus aggregata gen. nov., sp. Nov., isolate from tissue of brittle star Ophioplocus japonicus.</title>
        <authorList>
            <person name="Kawano K."/>
            <person name="Sawayama S."/>
            <person name="Nakagawa S."/>
        </authorList>
    </citation>
    <scope>NUCLEOTIDE SEQUENCE [LARGE SCALE GENOMIC DNA]</scope>
    <source>
        <strain evidence="12 13">NKW23</strain>
    </source>
</reference>
<dbReference type="EMBL" id="BSYI01000031">
    <property type="protein sequence ID" value="GMG84196.1"/>
    <property type="molecule type" value="Genomic_DNA"/>
</dbReference>
<dbReference type="CDD" id="cd13123">
    <property type="entry name" value="MATE_MurJ_like"/>
    <property type="match status" value="1"/>
</dbReference>
<proteinExistence type="inferred from homology"/>
<evidence type="ECO:0000256" key="9">
    <source>
        <dbReference type="ARBA" id="ARBA00061532"/>
    </source>
</evidence>
<evidence type="ECO:0000313" key="12">
    <source>
        <dbReference type="EMBL" id="GMG84196.1"/>
    </source>
</evidence>
<dbReference type="NCBIfam" id="TIGR01695">
    <property type="entry name" value="murJ_mviN"/>
    <property type="match status" value="1"/>
</dbReference>
<dbReference type="PRINTS" id="PR01806">
    <property type="entry name" value="VIRFACTRMVIN"/>
</dbReference>
<evidence type="ECO:0000256" key="1">
    <source>
        <dbReference type="ARBA" id="ARBA00004651"/>
    </source>
</evidence>
<evidence type="ECO:0000256" key="5">
    <source>
        <dbReference type="ARBA" id="ARBA00022984"/>
    </source>
</evidence>
<evidence type="ECO:0000256" key="8">
    <source>
        <dbReference type="ARBA" id="ARBA00060041"/>
    </source>
</evidence>
<dbReference type="InterPro" id="IPR051050">
    <property type="entry name" value="Lipid_II_flippase_MurJ/MviN"/>
</dbReference>